<accession>A0AC61RQ78</accession>
<dbReference type="EMBL" id="SRYA01000072">
    <property type="protein sequence ID" value="TGY91057.1"/>
    <property type="molecule type" value="Genomic_DNA"/>
</dbReference>
<gene>
    <name evidence="1" type="ORF">E5329_22955</name>
</gene>
<comment type="caution">
    <text evidence="1">The sequence shown here is derived from an EMBL/GenBank/DDBJ whole genome shotgun (WGS) entry which is preliminary data.</text>
</comment>
<keyword evidence="2" id="KW-1185">Reference proteome</keyword>
<organism evidence="1 2">
    <name type="scientific">Petralouisia muris</name>
    <dbReference type="NCBI Taxonomy" id="3032872"/>
    <lineage>
        <taxon>Bacteria</taxon>
        <taxon>Bacillati</taxon>
        <taxon>Bacillota</taxon>
        <taxon>Clostridia</taxon>
        <taxon>Lachnospirales</taxon>
        <taxon>Lachnospiraceae</taxon>
        <taxon>Petralouisia</taxon>
    </lineage>
</organism>
<protein>
    <submittedName>
        <fullName evidence="1">Head protein</fullName>
    </submittedName>
</protein>
<dbReference type="Proteomes" id="UP000304953">
    <property type="component" value="Unassembled WGS sequence"/>
</dbReference>
<sequence>MIVNQANLHGLSVGYSTAFNKSFDTTQSNYQKVATVVPSTTGEQDYKWLGQMPGMREWTGEREIQALAAYDYLIKNKKFEMTIGVPRDDIEDDKYGVYTPLFSNMGEAAALHPDELVFGAMMSGFTEKCYDGLSFFHTAHKVGNDTYSNRSNKKLTRESYMEARSSIMSIKGDKGKSLKLVPDLLVVPPALEEKARLILEADQIEGTTNVLKGTAKLHVEPALAEHPEYWFLLCTNRFLKPFIYQLRKKIKFVSLTKDTDENVFLLDEFLYGADGRSNVGYGFWQMAFGSTGEAEPQAQG</sequence>
<reference evidence="1" key="1">
    <citation type="submission" date="2019-04" db="EMBL/GenBank/DDBJ databases">
        <title>Microbes associate with the intestines of laboratory mice.</title>
        <authorList>
            <person name="Navarre W."/>
            <person name="Wong E."/>
            <person name="Huang K."/>
            <person name="Tropini C."/>
            <person name="Ng K."/>
            <person name="Yu B."/>
        </authorList>
    </citation>
    <scope>NUCLEOTIDE SEQUENCE</scope>
    <source>
        <strain evidence="1">NM01_1-7b</strain>
    </source>
</reference>
<evidence type="ECO:0000313" key="1">
    <source>
        <dbReference type="EMBL" id="TGY91057.1"/>
    </source>
</evidence>
<proteinExistence type="predicted"/>
<evidence type="ECO:0000313" key="2">
    <source>
        <dbReference type="Proteomes" id="UP000304953"/>
    </source>
</evidence>
<name>A0AC61RQ78_9FIRM</name>